<accession>A0A545UVU0</accession>
<dbReference type="EMBL" id="SPUK01000012">
    <property type="protein sequence ID" value="TQV93566.1"/>
    <property type="molecule type" value="Genomic_DNA"/>
</dbReference>
<dbReference type="Proteomes" id="UP000315783">
    <property type="component" value="Unassembled WGS sequence"/>
</dbReference>
<evidence type="ECO:0000313" key="1">
    <source>
        <dbReference type="EMBL" id="TQV93566.1"/>
    </source>
</evidence>
<reference evidence="1 2" key="1">
    <citation type="journal article" date="2019" name="Appl. Microbiol. Biotechnol.">
        <title>Genome sequence of Isaria javanica and comparative genome analysis insights into family S53 peptidase evolution in fungal entomopathogens.</title>
        <authorList>
            <person name="Lin R."/>
            <person name="Zhang X."/>
            <person name="Xin B."/>
            <person name="Zou M."/>
            <person name="Gao Y."/>
            <person name="Qin F."/>
            <person name="Hu Q."/>
            <person name="Xie B."/>
            <person name="Cheng X."/>
        </authorList>
    </citation>
    <scope>NUCLEOTIDE SEQUENCE [LARGE SCALE GENOMIC DNA]</scope>
    <source>
        <strain evidence="1 2">IJ1G</strain>
    </source>
</reference>
<gene>
    <name evidence="1" type="ORF">IF1G_08144</name>
</gene>
<organism evidence="1 2">
    <name type="scientific">Cordyceps javanica</name>
    <dbReference type="NCBI Taxonomy" id="43265"/>
    <lineage>
        <taxon>Eukaryota</taxon>
        <taxon>Fungi</taxon>
        <taxon>Dikarya</taxon>
        <taxon>Ascomycota</taxon>
        <taxon>Pezizomycotina</taxon>
        <taxon>Sordariomycetes</taxon>
        <taxon>Hypocreomycetidae</taxon>
        <taxon>Hypocreales</taxon>
        <taxon>Cordycipitaceae</taxon>
        <taxon>Cordyceps</taxon>
    </lineage>
</organism>
<protein>
    <submittedName>
        <fullName evidence="1">Uncharacterized protein</fullName>
    </submittedName>
</protein>
<comment type="caution">
    <text evidence="1">The sequence shown here is derived from an EMBL/GenBank/DDBJ whole genome shotgun (WGS) entry which is preliminary data.</text>
</comment>
<evidence type="ECO:0000313" key="2">
    <source>
        <dbReference type="Proteomes" id="UP000315783"/>
    </source>
</evidence>
<keyword evidence="2" id="KW-1185">Reference proteome</keyword>
<proteinExistence type="predicted"/>
<sequence>MSICSEDKSCPGSCVLVDKSLHKVPASTNIHVQFAEVVCGVPRPLSRNSGVRGAILTLQSTRICA</sequence>
<dbReference type="AlphaFoldDB" id="A0A545UVU0"/>
<name>A0A545UVU0_9HYPO</name>